<dbReference type="Proteomes" id="UP000266915">
    <property type="component" value="Unassembled WGS sequence"/>
</dbReference>
<evidence type="ECO:0000313" key="2">
    <source>
        <dbReference type="Proteomes" id="UP000266915"/>
    </source>
</evidence>
<accession>A0A3N2C783</accession>
<proteinExistence type="predicted"/>
<protein>
    <recommendedName>
        <fullName evidence="3">HEAT repeat protein</fullName>
    </recommendedName>
</protein>
<organism evidence="1 2">
    <name type="scientific">Plantibacter flavus</name>
    <dbReference type="NCBI Taxonomy" id="150123"/>
    <lineage>
        <taxon>Bacteria</taxon>
        <taxon>Bacillati</taxon>
        <taxon>Actinomycetota</taxon>
        <taxon>Actinomycetes</taxon>
        <taxon>Micrococcales</taxon>
        <taxon>Microbacteriaceae</taxon>
        <taxon>Plantibacter</taxon>
    </lineage>
</organism>
<dbReference type="InterPro" id="IPR011989">
    <property type="entry name" value="ARM-like"/>
</dbReference>
<evidence type="ECO:0008006" key="3">
    <source>
        <dbReference type="Google" id="ProtNLM"/>
    </source>
</evidence>
<evidence type="ECO:0000313" key="1">
    <source>
        <dbReference type="EMBL" id="ROR83270.1"/>
    </source>
</evidence>
<gene>
    <name evidence="1" type="ORF">EDD42_3381</name>
</gene>
<dbReference type="AlphaFoldDB" id="A0A3N2C783"/>
<dbReference type="SUPFAM" id="SSF48371">
    <property type="entry name" value="ARM repeat"/>
    <property type="match status" value="1"/>
</dbReference>
<dbReference type="EMBL" id="RKHL01000001">
    <property type="protein sequence ID" value="ROR83270.1"/>
    <property type="molecule type" value="Genomic_DNA"/>
</dbReference>
<reference evidence="1 2" key="1">
    <citation type="submission" date="2018-11" db="EMBL/GenBank/DDBJ databases">
        <title>Sequencing the genomes of 1000 actinobacteria strains.</title>
        <authorList>
            <person name="Klenk H.-P."/>
        </authorList>
    </citation>
    <scope>NUCLEOTIDE SEQUENCE [LARGE SCALE GENOMIC DNA]</scope>
    <source>
        <strain evidence="1 2">DSM 14012</strain>
    </source>
</reference>
<dbReference type="RefSeq" id="WP_085511695.1">
    <property type="nucleotide sequence ID" value="NZ_FXAP01000002.1"/>
</dbReference>
<dbReference type="InterPro" id="IPR016024">
    <property type="entry name" value="ARM-type_fold"/>
</dbReference>
<sequence length="219" mass="24032">MSSEYDDAAANGLARALRVPASSDRLQAALAAGTTPKTAYIEVLVDRCTVEPDFFVRDMLTWALVRHDPEVTVPRLMEELGSVFPQARSQALHTLSKTGDPRTWSAITLALLEDEEDQVARAAWRTAAGVVPEREASALAELLARQFGRGDREVQLSLTRAFATIGEPSIEPVEEAAASEVFEREARAHARATARILHDPELDFDEAMQEAQHALRQGD</sequence>
<comment type="caution">
    <text evidence="1">The sequence shown here is derived from an EMBL/GenBank/DDBJ whole genome shotgun (WGS) entry which is preliminary data.</text>
</comment>
<keyword evidence="2" id="KW-1185">Reference proteome</keyword>
<name>A0A3N2C783_9MICO</name>
<dbReference type="Gene3D" id="1.25.10.10">
    <property type="entry name" value="Leucine-rich Repeat Variant"/>
    <property type="match status" value="1"/>
</dbReference>